<reference evidence="2 3" key="1">
    <citation type="submission" date="2016-10" db="EMBL/GenBank/DDBJ databases">
        <authorList>
            <person name="de Groot N.N."/>
        </authorList>
    </citation>
    <scope>NUCLEOTIDE SEQUENCE [LARGE SCALE GENOMIC DNA]</scope>
    <source>
        <strain evidence="2 3">APO</strain>
    </source>
</reference>
<dbReference type="AlphaFoldDB" id="A0A1H3IL66"/>
<dbReference type="PANTHER" id="PTHR34988:SF1">
    <property type="entry name" value="DNA-BINDING PROTEIN"/>
    <property type="match status" value="1"/>
</dbReference>
<evidence type="ECO:0000259" key="1">
    <source>
        <dbReference type="PROSITE" id="PS51742"/>
    </source>
</evidence>
<feature type="domain" description="PPC" evidence="1">
    <location>
        <begin position="6"/>
        <end position="150"/>
    </location>
</feature>
<keyword evidence="2" id="KW-0238">DNA-binding</keyword>
<gene>
    <name evidence="2" type="ORF">SAMN05192546_101203</name>
</gene>
<dbReference type="CDD" id="cd11378">
    <property type="entry name" value="DUF296"/>
    <property type="match status" value="1"/>
</dbReference>
<keyword evidence="3" id="KW-1185">Reference proteome</keyword>
<dbReference type="SUPFAM" id="SSF117856">
    <property type="entry name" value="AF0104/ALDC/Ptd012-like"/>
    <property type="match status" value="1"/>
</dbReference>
<dbReference type="InterPro" id="IPR005175">
    <property type="entry name" value="PPC_dom"/>
</dbReference>
<accession>A0A1H3IL66</accession>
<evidence type="ECO:0000313" key="3">
    <source>
        <dbReference type="Proteomes" id="UP000199230"/>
    </source>
</evidence>
<dbReference type="Gene3D" id="3.30.1330.80">
    <property type="entry name" value="Hypothetical protein, similar to alpha- acetolactate decarboxylase, domain 2"/>
    <property type="match status" value="1"/>
</dbReference>
<dbReference type="PANTHER" id="PTHR34988">
    <property type="entry name" value="PROTEIN, PUTATIVE-RELATED"/>
    <property type="match status" value="1"/>
</dbReference>
<dbReference type="OrthoDB" id="9798999at2"/>
<evidence type="ECO:0000313" key="2">
    <source>
        <dbReference type="EMBL" id="SDY28583.1"/>
    </source>
</evidence>
<name>A0A1H3IL66_9FIRM</name>
<proteinExistence type="predicted"/>
<sequence>MQYTEATQGRVFVLRLEQGDLLPDTIESFAHRKGISSGVVYLLGATDQDSKIVSGPRDAESTRIPMDVNEHLLNDVYESFGFGTLFPDENKVPFLHLHAGFGRNKNALVGCIRPGVSVWLYMEVVIIELLNCTAKRKVNPDNGFTLLEID</sequence>
<dbReference type="GO" id="GO:0003677">
    <property type="term" value="F:DNA binding"/>
    <property type="evidence" value="ECO:0007669"/>
    <property type="project" value="UniProtKB-KW"/>
</dbReference>
<dbReference type="Proteomes" id="UP000199230">
    <property type="component" value="Unassembled WGS sequence"/>
</dbReference>
<dbReference type="RefSeq" id="WP_093310020.1">
    <property type="nucleotide sequence ID" value="NZ_FNPV01000001.1"/>
</dbReference>
<dbReference type="EMBL" id="FNPV01000001">
    <property type="protein sequence ID" value="SDY28583.1"/>
    <property type="molecule type" value="Genomic_DNA"/>
</dbReference>
<dbReference type="PROSITE" id="PS51742">
    <property type="entry name" value="PPC"/>
    <property type="match status" value="1"/>
</dbReference>
<organism evidence="2 3">
    <name type="scientific">Tindallia californiensis</name>
    <dbReference type="NCBI Taxonomy" id="159292"/>
    <lineage>
        <taxon>Bacteria</taxon>
        <taxon>Bacillati</taxon>
        <taxon>Bacillota</taxon>
        <taxon>Clostridia</taxon>
        <taxon>Peptostreptococcales</taxon>
        <taxon>Tindalliaceae</taxon>
        <taxon>Tindallia</taxon>
    </lineage>
</organism>
<dbReference type="Pfam" id="PF03479">
    <property type="entry name" value="PCC"/>
    <property type="match status" value="1"/>
</dbReference>
<protein>
    <submittedName>
        <fullName evidence="2">Predicted DNA-binding protein with PD1-like DNA-binding motif</fullName>
    </submittedName>
</protein>
<dbReference type="STRING" id="159292.SAMN05192546_101203"/>